<dbReference type="Proteomes" id="UP000272025">
    <property type="component" value="Unassembled WGS sequence"/>
</dbReference>
<dbReference type="GeneID" id="39581103"/>
<keyword evidence="1" id="KW-0175">Coiled coil</keyword>
<organism evidence="3 4">
    <name type="scientific">Sodiomyces alkalinus (strain CBS 110278 / VKM F-3762 / F11)</name>
    <name type="common">Alkaliphilic filamentous fungus</name>
    <dbReference type="NCBI Taxonomy" id="1314773"/>
    <lineage>
        <taxon>Eukaryota</taxon>
        <taxon>Fungi</taxon>
        <taxon>Dikarya</taxon>
        <taxon>Ascomycota</taxon>
        <taxon>Pezizomycotina</taxon>
        <taxon>Sordariomycetes</taxon>
        <taxon>Hypocreomycetidae</taxon>
        <taxon>Glomerellales</taxon>
        <taxon>Plectosphaerellaceae</taxon>
        <taxon>Sodiomyces</taxon>
    </lineage>
</organism>
<gene>
    <name evidence="3" type="ORF">SODALDRAFT_336816</name>
</gene>
<dbReference type="AlphaFoldDB" id="A0A3N2Q9Q9"/>
<evidence type="ECO:0000256" key="1">
    <source>
        <dbReference type="SAM" id="Coils"/>
    </source>
</evidence>
<evidence type="ECO:0000256" key="2">
    <source>
        <dbReference type="SAM" id="MobiDB-lite"/>
    </source>
</evidence>
<dbReference type="RefSeq" id="XP_028471296.1">
    <property type="nucleotide sequence ID" value="XM_028612625.1"/>
</dbReference>
<keyword evidence="4" id="KW-1185">Reference proteome</keyword>
<dbReference type="OrthoDB" id="4203839at2759"/>
<feature type="compositionally biased region" description="Polar residues" evidence="2">
    <location>
        <begin position="315"/>
        <end position="326"/>
    </location>
</feature>
<reference evidence="3 4" key="1">
    <citation type="journal article" date="2018" name="Mol. Ecol.">
        <title>The obligate alkalophilic soda-lake fungus Sodiomyces alkalinus has shifted to a protein diet.</title>
        <authorList>
            <person name="Grum-Grzhimaylo A.A."/>
            <person name="Falkoski D.L."/>
            <person name="van den Heuvel J."/>
            <person name="Valero-Jimenez C.A."/>
            <person name="Min B."/>
            <person name="Choi I.G."/>
            <person name="Lipzen A."/>
            <person name="Daum C.G."/>
            <person name="Aanen D.K."/>
            <person name="Tsang A."/>
            <person name="Henrissat B."/>
            <person name="Bilanenko E.N."/>
            <person name="de Vries R.P."/>
            <person name="van Kan J.A.L."/>
            <person name="Grigoriev I.V."/>
            <person name="Debets A.J.M."/>
        </authorList>
    </citation>
    <scope>NUCLEOTIDE SEQUENCE [LARGE SCALE GENOMIC DNA]</scope>
    <source>
        <strain evidence="3 4">F11</strain>
    </source>
</reference>
<name>A0A3N2Q9Q9_SODAK</name>
<feature type="region of interest" description="Disordered" evidence="2">
    <location>
        <begin position="266"/>
        <end position="376"/>
    </location>
</feature>
<sequence>MAHCQLRGPLIGPLRERRRSELSQKHPVWEQARKFQHGVMTTQQEVRRNPGIPRKLADQLCQTLIASAQDMNNAIRETVDDASELRIQLEDANMAIMSLKIQETASKFDVSEAHKQIKENVSKIEDAENRLAKYHADAEKDRNELREALARLNGANDEEQKRELTNALLKMLQTQLSIRHSISPKPTKSEATSIEQALTAFHKAQLQESDESQADEFAGRLEDLSTREYLHKDVSSKPCDDGGMQLLSHSHVYGSEPVGFLSQHSFRGVAQTSTRSTSGKDTQSASSQGRMPWPHTPSQRMLNSPGMGDDVFRPSTPQTPDASHQNGHGGALGRNDSFGGPSRVNTAAGMRSRPPVSMNMGFGQPRGPGPRSGPHNFRPKAPEFQPVDGNFRVNTNGFEGVRNIDQIANTSYGQPQMPEQTQVSYPRPQGGPQAMYNHQMYYDGLDHNNTFAYEGPKRPQFGPTHYDSQAVVHRSQPIIPVGQTYGGLDDDLSRFEAAFRELFGISRGFIGTWVGTNVEMHRQAPIMQYLPKVYTGFTEQQAWSYIRQHLNDGLSRSCLFARVMVDFIVQRILVPSAWQGFDFQNDRRIQQLEEELARGPIVTPSARSEYNRAVSEIINSIVNSERYEHYREGRIEYFAAELENMLSPLITPYANLAEAKSDLRSMVGKAWSLSAKTLTSRMTFEYRFPEAGSRFSMQSMIAVAPNIDGYTLQAEHWRIQLVVTPVITVRNDSGNTLSVHVTNLAEVLLMK</sequence>
<feature type="coiled-coil region" evidence="1">
    <location>
        <begin position="82"/>
        <end position="175"/>
    </location>
</feature>
<proteinExistence type="predicted"/>
<evidence type="ECO:0000313" key="4">
    <source>
        <dbReference type="Proteomes" id="UP000272025"/>
    </source>
</evidence>
<protein>
    <submittedName>
        <fullName evidence="3">Uncharacterized protein</fullName>
    </submittedName>
</protein>
<accession>A0A3N2Q9Q9</accession>
<dbReference type="EMBL" id="ML119051">
    <property type="protein sequence ID" value="ROT43490.1"/>
    <property type="molecule type" value="Genomic_DNA"/>
</dbReference>
<evidence type="ECO:0000313" key="3">
    <source>
        <dbReference type="EMBL" id="ROT43490.1"/>
    </source>
</evidence>
<feature type="compositionally biased region" description="Polar residues" evidence="2">
    <location>
        <begin position="266"/>
        <end position="289"/>
    </location>
</feature>